<proteinExistence type="predicted"/>
<dbReference type="SUPFAM" id="SSF56935">
    <property type="entry name" value="Porins"/>
    <property type="match status" value="1"/>
</dbReference>
<keyword evidence="4" id="KW-1185">Reference proteome</keyword>
<evidence type="ECO:0000313" key="3">
    <source>
        <dbReference type="EMBL" id="GLR26469.1"/>
    </source>
</evidence>
<evidence type="ECO:0000256" key="1">
    <source>
        <dbReference type="SAM" id="Coils"/>
    </source>
</evidence>
<protein>
    <recommendedName>
        <fullName evidence="5">Porin</fullName>
    </recommendedName>
</protein>
<comment type="caution">
    <text evidence="3">The sequence shown here is derived from an EMBL/GenBank/DDBJ whole genome shotgun (WGS) entry which is preliminary data.</text>
</comment>
<organism evidence="3 4">
    <name type="scientific">Limnobacter litoralis</name>
    <dbReference type="NCBI Taxonomy" id="481366"/>
    <lineage>
        <taxon>Bacteria</taxon>
        <taxon>Pseudomonadati</taxon>
        <taxon>Pseudomonadota</taxon>
        <taxon>Betaproteobacteria</taxon>
        <taxon>Burkholderiales</taxon>
        <taxon>Burkholderiaceae</taxon>
        <taxon>Limnobacter</taxon>
    </lineage>
</organism>
<evidence type="ECO:0000313" key="4">
    <source>
        <dbReference type="Proteomes" id="UP001156664"/>
    </source>
</evidence>
<reference evidence="4" key="1">
    <citation type="journal article" date="2019" name="Int. J. Syst. Evol. Microbiol.">
        <title>The Global Catalogue of Microorganisms (GCM) 10K type strain sequencing project: providing services to taxonomists for standard genome sequencing and annotation.</title>
        <authorList>
            <consortium name="The Broad Institute Genomics Platform"/>
            <consortium name="The Broad Institute Genome Sequencing Center for Infectious Disease"/>
            <person name="Wu L."/>
            <person name="Ma J."/>
        </authorList>
    </citation>
    <scope>NUCLEOTIDE SEQUENCE [LARGE SCALE GENOMIC DNA]</scope>
    <source>
        <strain evidence="4">NBRC 105857</strain>
    </source>
</reference>
<feature type="signal peptide" evidence="2">
    <location>
        <begin position="1"/>
        <end position="31"/>
    </location>
</feature>
<dbReference type="Gene3D" id="2.40.160.10">
    <property type="entry name" value="Porin"/>
    <property type="match status" value="1"/>
</dbReference>
<keyword evidence="2" id="KW-0732">Signal</keyword>
<gene>
    <name evidence="3" type="ORF">GCM10007875_15590</name>
</gene>
<dbReference type="Proteomes" id="UP001156664">
    <property type="component" value="Unassembled WGS sequence"/>
</dbReference>
<sequence>MKMNPRFARKKTLIALALATALPLAPMAAHADEAALEQRLNDLAAQVEALKAELAATKKKAEAVEKSQTEVAESQARTQAVLQAEQQRSAQTVFTGYGEINYSRPIHDSGKTQADVARAVLGFEHRFDDRTKLVSELEWEHAVVSAGDQGETAVEQLYIERDLTPSMKGKAGLFLIPSGLLNTNHEPTAYYGVQRNFVETAIIPTTWREVGLGLSNNFENGLTAEYGVTTGFNLNNWDFTVDSDGKNSPLGSIHQEGQLAMAKDLAVYGALNWRGIPGTLLGGSLFTGGAAHSQPGFAASNAKVSLYEVHGRYNPGKLDLTALFARGTITDTAGLNLANAGSATPVPSSFQGGYVQAAYQLWQSGDYTLSPFARYEQFNTAKTYEPMPAGLGISAGPEQKVTTVGANFRIGEGVVLKADFQRFTQNRDLDRINLGLGYSF</sequence>
<accession>A0ABQ5YPH5</accession>
<name>A0ABQ5YPH5_9BURK</name>
<keyword evidence="1" id="KW-0175">Coiled coil</keyword>
<evidence type="ECO:0008006" key="5">
    <source>
        <dbReference type="Google" id="ProtNLM"/>
    </source>
</evidence>
<feature type="chain" id="PRO_5045316201" description="Porin" evidence="2">
    <location>
        <begin position="32"/>
        <end position="440"/>
    </location>
</feature>
<evidence type="ECO:0000256" key="2">
    <source>
        <dbReference type="SAM" id="SignalP"/>
    </source>
</evidence>
<feature type="coiled-coil region" evidence="1">
    <location>
        <begin position="33"/>
        <end position="67"/>
    </location>
</feature>
<dbReference type="InterPro" id="IPR023614">
    <property type="entry name" value="Porin_dom_sf"/>
</dbReference>
<dbReference type="EMBL" id="BSOJ01000015">
    <property type="protein sequence ID" value="GLR26469.1"/>
    <property type="molecule type" value="Genomic_DNA"/>
</dbReference>